<dbReference type="PANTHER" id="PTHR33055">
    <property type="entry name" value="TRANSPOSASE FOR INSERTION SEQUENCE ELEMENT IS1111A"/>
    <property type="match status" value="1"/>
</dbReference>
<evidence type="ECO:0000259" key="1">
    <source>
        <dbReference type="Pfam" id="PF01548"/>
    </source>
</evidence>
<dbReference type="Proteomes" id="UP000295678">
    <property type="component" value="Unassembled WGS sequence"/>
</dbReference>
<comment type="caution">
    <text evidence="3">The sequence shown here is derived from an EMBL/GenBank/DDBJ whole genome shotgun (WGS) entry which is preliminary data.</text>
</comment>
<dbReference type="GO" id="GO:0003677">
    <property type="term" value="F:DNA binding"/>
    <property type="evidence" value="ECO:0007669"/>
    <property type="project" value="InterPro"/>
</dbReference>
<organism evidence="3 4">
    <name type="scientific">Tepidamorphus gemmatus</name>
    <dbReference type="NCBI Taxonomy" id="747076"/>
    <lineage>
        <taxon>Bacteria</taxon>
        <taxon>Pseudomonadati</taxon>
        <taxon>Pseudomonadota</taxon>
        <taxon>Alphaproteobacteria</taxon>
        <taxon>Hyphomicrobiales</taxon>
        <taxon>Tepidamorphaceae</taxon>
        <taxon>Tepidamorphus</taxon>
    </lineage>
</organism>
<evidence type="ECO:0000313" key="4">
    <source>
        <dbReference type="Proteomes" id="UP000295678"/>
    </source>
</evidence>
<evidence type="ECO:0000259" key="2">
    <source>
        <dbReference type="Pfam" id="PF02371"/>
    </source>
</evidence>
<dbReference type="RefSeq" id="WP_132808114.1">
    <property type="nucleotide sequence ID" value="NZ_SMAK01000030.1"/>
</dbReference>
<keyword evidence="4" id="KW-1185">Reference proteome</keyword>
<protein>
    <submittedName>
        <fullName evidence="3">Transposase</fullName>
    </submittedName>
</protein>
<dbReference type="Pfam" id="PF01548">
    <property type="entry name" value="DEDD_Tnp_IS110"/>
    <property type="match status" value="1"/>
</dbReference>
<accession>A0A4R3LNW4</accession>
<feature type="domain" description="Transposase IS116/IS110/IS902 C-terminal" evidence="2">
    <location>
        <begin position="261"/>
        <end position="348"/>
    </location>
</feature>
<gene>
    <name evidence="3" type="ORF">EDC22_1301</name>
</gene>
<dbReference type="GO" id="GO:0006313">
    <property type="term" value="P:DNA transposition"/>
    <property type="evidence" value="ECO:0007669"/>
    <property type="project" value="InterPro"/>
</dbReference>
<dbReference type="NCBIfam" id="NF033542">
    <property type="entry name" value="transpos_IS110"/>
    <property type="match status" value="1"/>
</dbReference>
<dbReference type="AlphaFoldDB" id="A0A4R3LNW4"/>
<dbReference type="InterPro" id="IPR047650">
    <property type="entry name" value="Transpos_IS110"/>
</dbReference>
<dbReference type="InterPro" id="IPR003346">
    <property type="entry name" value="Transposase_20"/>
</dbReference>
<dbReference type="InterPro" id="IPR002525">
    <property type="entry name" value="Transp_IS110-like_N"/>
</dbReference>
<reference evidence="3 4" key="1">
    <citation type="submission" date="2019-03" db="EMBL/GenBank/DDBJ databases">
        <title>Genomic Encyclopedia of Type Strains, Phase IV (KMG-IV): sequencing the most valuable type-strain genomes for metagenomic binning, comparative biology and taxonomic classification.</title>
        <authorList>
            <person name="Goeker M."/>
        </authorList>
    </citation>
    <scope>NUCLEOTIDE SEQUENCE [LARGE SCALE GENOMIC DNA]</scope>
    <source>
        <strain evidence="3 4">DSM 19345</strain>
    </source>
</reference>
<dbReference type="EMBL" id="SMAK01000030">
    <property type="protein sequence ID" value="TCT02084.1"/>
    <property type="molecule type" value="Genomic_DNA"/>
</dbReference>
<dbReference type="PANTHER" id="PTHR33055:SF13">
    <property type="entry name" value="TRANSPOSASE"/>
    <property type="match status" value="1"/>
</dbReference>
<feature type="domain" description="Transposase IS110-like N-terminal" evidence="1">
    <location>
        <begin position="3"/>
        <end position="155"/>
    </location>
</feature>
<evidence type="ECO:0000313" key="3">
    <source>
        <dbReference type="EMBL" id="TCT02084.1"/>
    </source>
</evidence>
<dbReference type="Pfam" id="PF02371">
    <property type="entry name" value="Transposase_20"/>
    <property type="match status" value="1"/>
</dbReference>
<dbReference type="GO" id="GO:0004803">
    <property type="term" value="F:transposase activity"/>
    <property type="evidence" value="ECO:0007669"/>
    <property type="project" value="InterPro"/>
</dbReference>
<name>A0A4R3LNW4_9HYPH</name>
<sequence length="392" mass="43431">MFAGIDVASERHVLARLDSAGKAIGRPIAFGEDQDGYTRLAEALGPPPVLVAMEATGHYWKNLFAVLTAAGHDVALLNPFTARRFQEASLERTKTDAIDAEGLARLAFEKRPVPTQLHDEAAESLRELVRHRDRLRQDFDDRVRQLHRLVDLGFPEFTRYVRSLDSMLATALIAEHPTAQAFARANPRRLAKLRYDGCHFVGPELAEQLVAAAKHSVGQHHGPVYALQARHICQDLDLWRRRLTEIDRDIEGLLDAHEVGKLLLSIDGLGPHSVARIIAAVGDPARFRSAGAFAAYVGVVPSLRQSGKHSARIRAPISPMGNARLRRALWMPVLGAVRRNPWLRAFYQRLRAAGKPAKLALIAAMRKLLNAVYSVARNRKPFVTLTDTARAA</sequence>
<dbReference type="OrthoDB" id="8261795at2"/>
<proteinExistence type="predicted"/>